<comment type="caution">
    <text evidence="1">The sequence shown here is derived from an EMBL/GenBank/DDBJ whole genome shotgun (WGS) entry which is preliminary data.</text>
</comment>
<dbReference type="OrthoDB" id="8481706at2"/>
<gene>
    <name evidence="1" type="ORF">FIV46_05805</name>
</gene>
<dbReference type="InterPro" id="IPR021233">
    <property type="entry name" value="DUF2783"/>
</dbReference>
<sequence>MTDMAFEDLEKTYDRLAEVLDEVGEEKHALLLAKLVMILAHKIGDPEEVEQALLNAREGLLDG</sequence>
<dbReference type="EMBL" id="VFIY01000005">
    <property type="protein sequence ID" value="TPD61722.1"/>
    <property type="molecule type" value="Genomic_DNA"/>
</dbReference>
<evidence type="ECO:0000313" key="1">
    <source>
        <dbReference type="EMBL" id="TPD61722.1"/>
    </source>
</evidence>
<dbReference type="AlphaFoldDB" id="A0A501PNP9"/>
<name>A0A501PNP9_9PROT</name>
<proteinExistence type="predicted"/>
<dbReference type="Pfam" id="PF10932">
    <property type="entry name" value="DUF2783"/>
    <property type="match status" value="1"/>
</dbReference>
<protein>
    <submittedName>
        <fullName evidence="1">DUF2783 domain-containing protein</fullName>
    </submittedName>
</protein>
<reference evidence="2" key="1">
    <citation type="submission" date="2019-06" db="EMBL/GenBank/DDBJ databases">
        <title>The complete genome of Emcibacter congregatus ZYLT.</title>
        <authorList>
            <person name="Zhao Z."/>
        </authorList>
    </citation>
    <scope>NUCLEOTIDE SEQUENCE [LARGE SCALE GENOMIC DNA]</scope>
    <source>
        <strain evidence="2">MCCC 1A06723</strain>
    </source>
</reference>
<organism evidence="1 2">
    <name type="scientific">Emcibacter nanhaiensis</name>
    <dbReference type="NCBI Taxonomy" id="1505037"/>
    <lineage>
        <taxon>Bacteria</taxon>
        <taxon>Pseudomonadati</taxon>
        <taxon>Pseudomonadota</taxon>
        <taxon>Alphaproteobacteria</taxon>
        <taxon>Emcibacterales</taxon>
        <taxon>Emcibacteraceae</taxon>
        <taxon>Emcibacter</taxon>
    </lineage>
</organism>
<accession>A0A501PNP9</accession>
<dbReference type="Proteomes" id="UP000319148">
    <property type="component" value="Unassembled WGS sequence"/>
</dbReference>
<evidence type="ECO:0000313" key="2">
    <source>
        <dbReference type="Proteomes" id="UP000319148"/>
    </source>
</evidence>
<keyword evidence="2" id="KW-1185">Reference proteome</keyword>
<dbReference type="RefSeq" id="WP_139939350.1">
    <property type="nucleotide sequence ID" value="NZ_JBHSYP010000003.1"/>
</dbReference>